<feature type="compositionally biased region" description="Basic residues" evidence="3">
    <location>
        <begin position="531"/>
        <end position="549"/>
    </location>
</feature>
<keyword evidence="2" id="KW-0539">Nucleus</keyword>
<accession>A0A3E2HPN4</accession>
<dbReference type="CDD" id="cd12148">
    <property type="entry name" value="fungal_TF_MHR"/>
    <property type="match status" value="1"/>
</dbReference>
<dbReference type="Pfam" id="PF09734">
    <property type="entry name" value="Tau95"/>
    <property type="match status" value="1"/>
</dbReference>
<dbReference type="Pfam" id="PF04082">
    <property type="entry name" value="Fungal_trans"/>
    <property type="match status" value="1"/>
</dbReference>
<dbReference type="SMART" id="SM00906">
    <property type="entry name" value="Fungal_trans"/>
    <property type="match status" value="1"/>
</dbReference>
<feature type="compositionally biased region" description="Low complexity" evidence="3">
    <location>
        <begin position="1391"/>
        <end position="1406"/>
    </location>
</feature>
<feature type="non-terminal residue" evidence="5">
    <location>
        <position position="1477"/>
    </location>
</feature>
<feature type="region of interest" description="Disordered" evidence="3">
    <location>
        <begin position="779"/>
        <end position="828"/>
    </location>
</feature>
<feature type="compositionally biased region" description="Basic and acidic residues" evidence="3">
    <location>
        <begin position="803"/>
        <end position="813"/>
    </location>
</feature>
<evidence type="ECO:0000256" key="2">
    <source>
        <dbReference type="ARBA" id="ARBA00023242"/>
    </source>
</evidence>
<dbReference type="PANTHER" id="PTHR31001:SF49">
    <property type="entry name" value="ZN(II)2CYS6 TRANSCRIPTION FACTOR (EUROFUNG)"/>
    <property type="match status" value="1"/>
</dbReference>
<comment type="subcellular location">
    <subcellularLocation>
        <location evidence="1">Nucleus</location>
    </subcellularLocation>
</comment>
<evidence type="ECO:0000259" key="4">
    <source>
        <dbReference type="SMART" id="SM00906"/>
    </source>
</evidence>
<feature type="compositionally biased region" description="Acidic residues" evidence="3">
    <location>
        <begin position="628"/>
        <end position="650"/>
    </location>
</feature>
<reference evidence="5 6" key="1">
    <citation type="submission" date="2018-05" db="EMBL/GenBank/DDBJ databases">
        <title>Draft genome sequence of Scytalidium lignicola DSM 105466, a ubiquitous saprotrophic fungus.</title>
        <authorList>
            <person name="Buettner E."/>
            <person name="Gebauer A.M."/>
            <person name="Hofrichter M."/>
            <person name="Liers C."/>
            <person name="Kellner H."/>
        </authorList>
    </citation>
    <scope>NUCLEOTIDE SEQUENCE [LARGE SCALE GENOMIC DNA]</scope>
    <source>
        <strain evidence="5 6">DSM 105466</strain>
    </source>
</reference>
<dbReference type="STRING" id="5539.A0A3E2HPN4"/>
<feature type="non-terminal residue" evidence="5">
    <location>
        <position position="1"/>
    </location>
</feature>
<dbReference type="EMBL" id="NCSJ02000011">
    <property type="protein sequence ID" value="RFU35212.1"/>
    <property type="molecule type" value="Genomic_DNA"/>
</dbReference>
<dbReference type="GO" id="GO:0006351">
    <property type="term" value="P:DNA-templated transcription"/>
    <property type="evidence" value="ECO:0007669"/>
    <property type="project" value="InterPro"/>
</dbReference>
<feature type="region of interest" description="Disordered" evidence="3">
    <location>
        <begin position="1387"/>
        <end position="1432"/>
    </location>
</feature>
<dbReference type="PANTHER" id="PTHR31001">
    <property type="entry name" value="UNCHARACTERIZED TRANSCRIPTIONAL REGULATORY PROTEIN"/>
    <property type="match status" value="1"/>
</dbReference>
<organism evidence="5 6">
    <name type="scientific">Scytalidium lignicola</name>
    <name type="common">Hyphomycete</name>
    <dbReference type="NCBI Taxonomy" id="5539"/>
    <lineage>
        <taxon>Eukaryota</taxon>
        <taxon>Fungi</taxon>
        <taxon>Dikarya</taxon>
        <taxon>Ascomycota</taxon>
        <taxon>Pezizomycotina</taxon>
        <taxon>Leotiomycetes</taxon>
        <taxon>Leotiomycetes incertae sedis</taxon>
        <taxon>Scytalidium</taxon>
    </lineage>
</organism>
<feature type="domain" description="Xylanolytic transcriptional activator regulatory" evidence="4">
    <location>
        <begin position="1026"/>
        <end position="1101"/>
    </location>
</feature>
<dbReference type="GO" id="GO:0003677">
    <property type="term" value="F:DNA binding"/>
    <property type="evidence" value="ECO:0007669"/>
    <property type="project" value="InterPro"/>
</dbReference>
<evidence type="ECO:0000256" key="3">
    <source>
        <dbReference type="SAM" id="MobiDB-lite"/>
    </source>
</evidence>
<dbReference type="GO" id="GO:0008270">
    <property type="term" value="F:zinc ion binding"/>
    <property type="evidence" value="ECO:0007669"/>
    <property type="project" value="InterPro"/>
</dbReference>
<dbReference type="InterPro" id="IPR041499">
    <property type="entry name" value="Tfc1/Sfc1_N"/>
</dbReference>
<dbReference type="GO" id="GO:0005634">
    <property type="term" value="C:nucleus"/>
    <property type="evidence" value="ECO:0007669"/>
    <property type="project" value="UniProtKB-SubCell"/>
</dbReference>
<comment type="caution">
    <text evidence="5">The sequence shown here is derived from an EMBL/GenBank/DDBJ whole genome shotgun (WGS) entry which is preliminary data.</text>
</comment>
<dbReference type="Pfam" id="PF17682">
    <property type="entry name" value="Tau95_N"/>
    <property type="match status" value="1"/>
</dbReference>
<gene>
    <name evidence="5" type="ORF">B7463_g1097</name>
</gene>
<dbReference type="InterPro" id="IPR050613">
    <property type="entry name" value="Sec_Metabolite_Reg"/>
</dbReference>
<dbReference type="Gene3D" id="3.30.200.160">
    <property type="entry name" value="TFIIIC, subcomplex tauA, subunit Sfc1, barrel domain"/>
    <property type="match status" value="1"/>
</dbReference>
<name>A0A3E2HPN4_SCYLI</name>
<dbReference type="InterPro" id="IPR019136">
    <property type="entry name" value="TF_IIIC_su-5_HTH"/>
</dbReference>
<evidence type="ECO:0000313" key="5">
    <source>
        <dbReference type="EMBL" id="RFU35212.1"/>
    </source>
</evidence>
<dbReference type="InterPro" id="IPR042536">
    <property type="entry name" value="TFIIIC_tauA_Sfc1"/>
</dbReference>
<feature type="region of interest" description="Disordered" evidence="3">
    <location>
        <begin position="528"/>
        <end position="660"/>
    </location>
</feature>
<feature type="compositionally biased region" description="Basic and acidic residues" evidence="3">
    <location>
        <begin position="582"/>
        <end position="595"/>
    </location>
</feature>
<evidence type="ECO:0000256" key="1">
    <source>
        <dbReference type="ARBA" id="ARBA00004123"/>
    </source>
</evidence>
<feature type="compositionally biased region" description="Acidic residues" evidence="3">
    <location>
        <begin position="611"/>
        <end position="620"/>
    </location>
</feature>
<dbReference type="Proteomes" id="UP000258309">
    <property type="component" value="Unassembled WGS sequence"/>
</dbReference>
<protein>
    <recommendedName>
        <fullName evidence="4">Xylanolytic transcriptional activator regulatory domain-containing protein</fullName>
    </recommendedName>
</protein>
<sequence length="1477" mass="166265">MAPSFVAPVYTFKPREVVAVEHPMVIKNIDNGLKTFGRTPALREIIDTEDFEGCIPLYLRYNDPMCAPVLSHNAPTSNLLLKITVPKRTGRKRKRGTQDPFDIHSGNATAISASDSMSEETSRLRTHSRLDQPAKILRSLKDNVGRYKIEPVAEIERTHRFRALADFTQSAAHGPFMGNFRETVLTGKSMRMIVPFYKVYTCLYSAVEKMREFKFDPSRGPKPNDEIIPPPSLTDHPLPQNWGYHQNPNIRLEVNSTTGENVLINQSRPSKVDMAYLAPDVEKIPDGPLFPVPHDPMLQSLVSELKKVLEERPIWTRRALANRVGDVPGIYLFKIALQYIGYQFRAGPFRDAVIKFGVDPRTDPKYRIYQTLFFKVYDDEERAPGTPWQDIRSEYKRRAFQGLDNTTNHIFDGKSFTLDGKVWQACDITDPLLFNLIATAPLRDKCENKTTDGWFCNGRWAKVKAIMRTKLMAIRVQKTLSDEDFAAALKIPDQVDKRVIHVPVPDVRLTEEEVEKLKGLGIPELVPSGTIRKKSKKEKRRDRFRRSKNATKSSPVKTGRGGAGGIRNSDKLPASEDFQDELAQKAEGHGKETSLKESSASTQRVVQVDDQVGDVDEVSSDGDHNIEGDTEDESIDDESEVEEDDDEGEDDVKQYLTNGNPGLGGVTRAAEASYYPKTFWPRSYNLLATFPRLRQGHWKFNIQTTIRPEEKSKPALMCLLLKCDRNQPCGQCMRRDKASSCYFPPPAPRKKPPMSMQKRLVHLESLVKNVMTGHAPVESLSAETNQSTASRSPDPPSPPSIEDTVKNNAHQDQHLATPESVQSEPPKLTSGQVLLGTKETTYVGATHWAAILEDIEEMKSYCNAEEFESSESPESLGDLSGSSLLFNAGIPSTREEILAFLPPRHVVDRYVSRYFNSSSPALHITHRPAFQREYKKFWADPGSTPIVWVGILYGMMCLSAHGSRTAGQEPIDTRELPEEVIRSYRACCAQCLVLSEYTKPGAHTLEAFILYSEVEFIVSRHDQVSCYLFIGSAVRLALRMGLHRDPTKVGGDMSPFQGEMRRRMWQVITQIDLLSSFHIGLPSMIHAIETDTLYPRNLLDTDFDEDSTELPPSRPEDERTPLSYTLAKGRVAVVFGQIAAQANLLSLPNYQEVIMLDGLLNEAYAQVPPFLRIRTLDQSVIDPPDLIIQRYSISLLYNKSRCVLHRRYLLIDKENPNYKFSRDVCLESSFRLLSYQSDMHEAVQGSGILSRHSWFNSTISTHDFLLAAMILYLNIVQMKEKYSHTESIENSEKVRFNEMVRALERSHYIWKETQSQSGESRKSYDVLGGMMKKIHHNSQKFSSSGVTSAAYNITPQTTNNGGNVFISTLSLSEPSAAVPQLEQTGFNKMWTPHTSPDSNTSSSGPSMQYESGDIAGAAWGPPEPLGSILDAPNDFDWQIFDDQMRLQPSSTASYPYQPADVVGPEDYYNIADPNALQ</sequence>
<dbReference type="OrthoDB" id="5598268at2759"/>
<evidence type="ECO:0000313" key="6">
    <source>
        <dbReference type="Proteomes" id="UP000258309"/>
    </source>
</evidence>
<proteinExistence type="predicted"/>
<dbReference type="InterPro" id="IPR007219">
    <property type="entry name" value="XnlR_reg_dom"/>
</dbReference>
<keyword evidence="6" id="KW-1185">Reference proteome</keyword>